<dbReference type="Proteomes" id="UP000435112">
    <property type="component" value="Unassembled WGS sequence"/>
</dbReference>
<evidence type="ECO:0000256" key="1">
    <source>
        <dbReference type="SAM" id="MobiDB-lite"/>
    </source>
</evidence>
<feature type="region of interest" description="Disordered" evidence="1">
    <location>
        <begin position="134"/>
        <end position="161"/>
    </location>
</feature>
<protein>
    <submittedName>
        <fullName evidence="2">Uncharacterized protein</fullName>
    </submittedName>
</protein>
<dbReference type="OrthoDB" id="91350at2759"/>
<organism evidence="2 3">
    <name type="scientific">Phytophthora rubi</name>
    <dbReference type="NCBI Taxonomy" id="129364"/>
    <lineage>
        <taxon>Eukaryota</taxon>
        <taxon>Sar</taxon>
        <taxon>Stramenopiles</taxon>
        <taxon>Oomycota</taxon>
        <taxon>Peronosporomycetes</taxon>
        <taxon>Peronosporales</taxon>
        <taxon>Peronosporaceae</taxon>
        <taxon>Phytophthora</taxon>
    </lineage>
</organism>
<evidence type="ECO:0000313" key="3">
    <source>
        <dbReference type="Proteomes" id="UP000435112"/>
    </source>
</evidence>
<evidence type="ECO:0000313" key="2">
    <source>
        <dbReference type="EMBL" id="KAE8966120.1"/>
    </source>
</evidence>
<dbReference type="AlphaFoldDB" id="A0A6A3HAA2"/>
<comment type="caution">
    <text evidence="2">The sequence shown here is derived from an EMBL/GenBank/DDBJ whole genome shotgun (WGS) entry which is preliminary data.</text>
</comment>
<dbReference type="EMBL" id="QXFU01004997">
    <property type="protein sequence ID" value="KAE8966120.1"/>
    <property type="molecule type" value="Genomic_DNA"/>
</dbReference>
<proteinExistence type="predicted"/>
<gene>
    <name evidence="2" type="ORF">PR002_g28466</name>
</gene>
<name>A0A6A3HAA2_9STRA</name>
<accession>A0A6A3HAA2</accession>
<sequence length="161" mass="19071">MYQNYPWTFSHTFGIRVWNGQTSILSSLPWVWIWVRLTYSFDIRHLVPNQRYTVHGSRLKFYADASLDVDEELLAHVGNQGIVLVVEHIKQHRKENVFPPTHRFARNLRGFLCARMRGQRNGVQRFRQRVVERRGSAVDARSDHKEWEEGKGTKDKRERGP</sequence>
<reference evidence="2 3" key="1">
    <citation type="submission" date="2018-09" db="EMBL/GenBank/DDBJ databases">
        <title>Genomic investigation of the strawberry pathogen Phytophthora fragariae indicates pathogenicity is determined by transcriptional variation in three key races.</title>
        <authorList>
            <person name="Adams T.M."/>
            <person name="Armitage A.D."/>
            <person name="Sobczyk M.K."/>
            <person name="Bates H.J."/>
            <person name="Dunwell J.M."/>
            <person name="Nellist C.F."/>
            <person name="Harrison R.J."/>
        </authorList>
    </citation>
    <scope>NUCLEOTIDE SEQUENCE [LARGE SCALE GENOMIC DNA]</scope>
    <source>
        <strain evidence="2 3">SCRP324</strain>
    </source>
</reference>